<organism evidence="1 2">
    <name type="scientific">Hibiscus sabdariffa</name>
    <name type="common">roselle</name>
    <dbReference type="NCBI Taxonomy" id="183260"/>
    <lineage>
        <taxon>Eukaryota</taxon>
        <taxon>Viridiplantae</taxon>
        <taxon>Streptophyta</taxon>
        <taxon>Embryophyta</taxon>
        <taxon>Tracheophyta</taxon>
        <taxon>Spermatophyta</taxon>
        <taxon>Magnoliopsida</taxon>
        <taxon>eudicotyledons</taxon>
        <taxon>Gunneridae</taxon>
        <taxon>Pentapetalae</taxon>
        <taxon>rosids</taxon>
        <taxon>malvids</taxon>
        <taxon>Malvales</taxon>
        <taxon>Malvaceae</taxon>
        <taxon>Malvoideae</taxon>
        <taxon>Hibiscus</taxon>
    </lineage>
</organism>
<evidence type="ECO:0000313" key="2">
    <source>
        <dbReference type="Proteomes" id="UP001396334"/>
    </source>
</evidence>
<proteinExistence type="predicted"/>
<accession>A0ABR2R7R1</accession>
<protein>
    <submittedName>
        <fullName evidence="1">Uncharacterized protein</fullName>
    </submittedName>
</protein>
<gene>
    <name evidence="1" type="ORF">V6N11_080433</name>
</gene>
<comment type="caution">
    <text evidence="1">The sequence shown here is derived from an EMBL/GenBank/DDBJ whole genome shotgun (WGS) entry which is preliminary data.</text>
</comment>
<keyword evidence="2" id="KW-1185">Reference proteome</keyword>
<dbReference type="Proteomes" id="UP001396334">
    <property type="component" value="Unassembled WGS sequence"/>
</dbReference>
<dbReference type="EMBL" id="JBBPBN010000025">
    <property type="protein sequence ID" value="KAK9008957.1"/>
    <property type="molecule type" value="Genomic_DNA"/>
</dbReference>
<name>A0ABR2R7R1_9ROSI</name>
<reference evidence="1 2" key="1">
    <citation type="journal article" date="2024" name="G3 (Bethesda)">
        <title>Genome assembly of Hibiscus sabdariffa L. provides insights into metabolisms of medicinal natural products.</title>
        <authorList>
            <person name="Kim T."/>
        </authorList>
    </citation>
    <scope>NUCLEOTIDE SEQUENCE [LARGE SCALE GENOMIC DNA]</scope>
    <source>
        <strain evidence="1">TK-2024</strain>
        <tissue evidence="1">Old leaves</tissue>
    </source>
</reference>
<sequence>MLKHSDKVKTKKIVLLSHLWQPLSHHPPGSILRKHWVVEVATLSCSSQQHLSSTTVTATALDGTAKTAPSIDWTRPNEASLSANLFLSLQTW</sequence>
<evidence type="ECO:0000313" key="1">
    <source>
        <dbReference type="EMBL" id="KAK9008957.1"/>
    </source>
</evidence>